<dbReference type="SUPFAM" id="SSF51556">
    <property type="entry name" value="Metallo-dependent hydrolases"/>
    <property type="match status" value="1"/>
</dbReference>
<dbReference type="InterPro" id="IPR006680">
    <property type="entry name" value="Amidohydro-rel"/>
</dbReference>
<dbReference type="InterPro" id="IPR052350">
    <property type="entry name" value="Metallo-dep_Lactonases"/>
</dbReference>
<dbReference type="Gene3D" id="3.20.20.140">
    <property type="entry name" value="Metal-dependent hydrolases"/>
    <property type="match status" value="1"/>
</dbReference>
<gene>
    <name evidence="3" type="ORF">FY036_19540</name>
</gene>
<accession>A0A5D4GPL3</accession>
<proteinExistence type="inferred from homology"/>
<dbReference type="EMBL" id="VSZS01000067">
    <property type="protein sequence ID" value="TYR30084.1"/>
    <property type="molecule type" value="Genomic_DNA"/>
</dbReference>
<evidence type="ECO:0000313" key="4">
    <source>
        <dbReference type="Proteomes" id="UP000323258"/>
    </source>
</evidence>
<keyword evidence="4" id="KW-1185">Reference proteome</keyword>
<keyword evidence="3" id="KW-0378">Hydrolase</keyword>
<reference evidence="3 4" key="2">
    <citation type="submission" date="2019-09" db="EMBL/GenBank/DDBJ databases">
        <title>Mesorhizobium sp. MaA-C15 isolated from Microcystis aeruginosa.</title>
        <authorList>
            <person name="Jeong S.E."/>
            <person name="Jin H.M."/>
            <person name="Jeon C.O."/>
        </authorList>
    </citation>
    <scope>NUCLEOTIDE SEQUENCE [LARGE SCALE GENOMIC DNA]</scope>
    <source>
        <strain evidence="3 4">MaA-C15</strain>
    </source>
</reference>
<dbReference type="GO" id="GO:0016787">
    <property type="term" value="F:hydrolase activity"/>
    <property type="evidence" value="ECO:0007669"/>
    <property type="project" value="UniProtKB-KW"/>
</dbReference>
<dbReference type="PANTHER" id="PTHR43569:SF2">
    <property type="entry name" value="AMIDOHYDROLASE-RELATED DOMAIN-CONTAINING PROTEIN"/>
    <property type="match status" value="1"/>
</dbReference>
<evidence type="ECO:0000256" key="1">
    <source>
        <dbReference type="ARBA" id="ARBA00038310"/>
    </source>
</evidence>
<dbReference type="Pfam" id="PF04909">
    <property type="entry name" value="Amidohydro_2"/>
    <property type="match status" value="1"/>
</dbReference>
<dbReference type="PANTHER" id="PTHR43569">
    <property type="entry name" value="AMIDOHYDROLASE"/>
    <property type="match status" value="1"/>
</dbReference>
<organism evidence="3 4">
    <name type="scientific">Neoaquamicrobium microcysteis</name>
    <dbReference type="NCBI Taxonomy" id="2682781"/>
    <lineage>
        <taxon>Bacteria</taxon>
        <taxon>Pseudomonadati</taxon>
        <taxon>Pseudomonadota</taxon>
        <taxon>Alphaproteobacteria</taxon>
        <taxon>Hyphomicrobiales</taxon>
        <taxon>Phyllobacteriaceae</taxon>
        <taxon>Neoaquamicrobium</taxon>
    </lineage>
</organism>
<dbReference type="RefSeq" id="WP_148916442.1">
    <property type="nucleotide sequence ID" value="NZ_VSZS01000067.1"/>
</dbReference>
<dbReference type="AlphaFoldDB" id="A0A5D4GPL3"/>
<name>A0A5D4GPL3_9HYPH</name>
<protein>
    <submittedName>
        <fullName evidence="3">Amidohydrolase family protein</fullName>
    </submittedName>
</protein>
<evidence type="ECO:0000259" key="2">
    <source>
        <dbReference type="Pfam" id="PF04909"/>
    </source>
</evidence>
<dbReference type="InterPro" id="IPR032466">
    <property type="entry name" value="Metal_Hydrolase"/>
</dbReference>
<comment type="caution">
    <text evidence="3">The sequence shown here is derived from an EMBL/GenBank/DDBJ whole genome shotgun (WGS) entry which is preliminary data.</text>
</comment>
<reference evidence="3 4" key="1">
    <citation type="submission" date="2019-08" db="EMBL/GenBank/DDBJ databases">
        <authorList>
            <person name="Seo Y.L."/>
        </authorList>
    </citation>
    <scope>NUCLEOTIDE SEQUENCE [LARGE SCALE GENOMIC DNA]</scope>
    <source>
        <strain evidence="3 4">MaA-C15</strain>
    </source>
</reference>
<feature type="domain" description="Amidohydrolase-related" evidence="2">
    <location>
        <begin position="7"/>
        <end position="281"/>
    </location>
</feature>
<dbReference type="OrthoDB" id="9787654at2"/>
<sequence>MPDTAIIDTHLHIWDPRLIRYPWIEGNDLLDRPYLPGDHAAAFSGVDVEAMVFVQCDAEASAYLDEVDWVAAQADQEPRIKAIVAFAPLEKGRAVEAELAALKKRPLVRGVRRLLQDEDPAFCLRPHFIEGVRALADFGLSFDICIKHRHMANILRFVEALPEVPMILDHIGKPGIRDGLLQPWAAQMRELAQFPNVACKISGVATEARADWTADELKPFIEVAFSEFGFERTMYGGDWPVMLLAIEPMRWIETLDDLLRHASPQQRLSFWRDNAMSTYRLDM</sequence>
<comment type="similarity">
    <text evidence="1">Belongs to the metallo-dependent hydrolases superfamily.</text>
</comment>
<evidence type="ECO:0000313" key="3">
    <source>
        <dbReference type="EMBL" id="TYR30084.1"/>
    </source>
</evidence>
<dbReference type="Proteomes" id="UP000323258">
    <property type="component" value="Unassembled WGS sequence"/>
</dbReference>